<feature type="transmembrane region" description="Helical" evidence="4">
    <location>
        <begin position="238"/>
        <end position="261"/>
    </location>
</feature>
<reference evidence="5" key="1">
    <citation type="journal article" date="2021" name="PeerJ">
        <title>Extensive microbial diversity within the chicken gut microbiome revealed by metagenomics and culture.</title>
        <authorList>
            <person name="Gilroy R."/>
            <person name="Ravi A."/>
            <person name="Getino M."/>
            <person name="Pursley I."/>
            <person name="Horton D.L."/>
            <person name="Alikhan N.F."/>
            <person name="Baker D."/>
            <person name="Gharbi K."/>
            <person name="Hall N."/>
            <person name="Watson M."/>
            <person name="Adriaenssens E.M."/>
            <person name="Foster-Nyarko E."/>
            <person name="Jarju S."/>
            <person name="Secka A."/>
            <person name="Antonio M."/>
            <person name="Oren A."/>
            <person name="Chaudhuri R.R."/>
            <person name="La Ragione R."/>
            <person name="Hildebrand F."/>
            <person name="Pallen M.J."/>
        </authorList>
    </citation>
    <scope>NUCLEOTIDE SEQUENCE</scope>
    <source>
        <strain evidence="5">ChiGjej2B2-19336</strain>
    </source>
</reference>
<dbReference type="Pfam" id="PF07690">
    <property type="entry name" value="MFS_1"/>
    <property type="match status" value="1"/>
</dbReference>
<gene>
    <name evidence="5" type="ORF">K8W16_09750</name>
</gene>
<evidence type="ECO:0000256" key="2">
    <source>
        <dbReference type="ARBA" id="ARBA00022989"/>
    </source>
</evidence>
<feature type="transmembrane region" description="Helical" evidence="4">
    <location>
        <begin position="208"/>
        <end position="232"/>
    </location>
</feature>
<dbReference type="EMBL" id="DYZA01000198">
    <property type="protein sequence ID" value="HJD97912.1"/>
    <property type="molecule type" value="Genomic_DNA"/>
</dbReference>
<dbReference type="GO" id="GO:0022857">
    <property type="term" value="F:transmembrane transporter activity"/>
    <property type="evidence" value="ECO:0007669"/>
    <property type="project" value="InterPro"/>
</dbReference>
<feature type="transmembrane region" description="Helical" evidence="4">
    <location>
        <begin position="142"/>
        <end position="164"/>
    </location>
</feature>
<feature type="transmembrane region" description="Helical" evidence="4">
    <location>
        <begin position="104"/>
        <end position="121"/>
    </location>
</feature>
<feature type="transmembrane region" description="Helical" evidence="4">
    <location>
        <begin position="80"/>
        <end position="98"/>
    </location>
</feature>
<evidence type="ECO:0000313" key="5">
    <source>
        <dbReference type="EMBL" id="HJD97912.1"/>
    </source>
</evidence>
<keyword evidence="1 4" id="KW-0812">Transmembrane</keyword>
<dbReference type="InterPro" id="IPR011701">
    <property type="entry name" value="MFS"/>
</dbReference>
<dbReference type="RefSeq" id="WP_304123062.1">
    <property type="nucleotide sequence ID" value="NZ_DYZA01000198.1"/>
</dbReference>
<feature type="transmembrane region" description="Helical" evidence="4">
    <location>
        <begin position="360"/>
        <end position="379"/>
    </location>
</feature>
<evidence type="ECO:0000256" key="4">
    <source>
        <dbReference type="SAM" id="Phobius"/>
    </source>
</evidence>
<dbReference type="InterPro" id="IPR036259">
    <property type="entry name" value="MFS_trans_sf"/>
</dbReference>
<feature type="transmembrane region" description="Helical" evidence="4">
    <location>
        <begin position="170"/>
        <end position="187"/>
    </location>
</feature>
<protein>
    <submittedName>
        <fullName evidence="5">MFS transporter</fullName>
    </submittedName>
</protein>
<dbReference type="SUPFAM" id="SSF103473">
    <property type="entry name" value="MFS general substrate transporter"/>
    <property type="match status" value="1"/>
</dbReference>
<feature type="transmembrane region" description="Helical" evidence="4">
    <location>
        <begin position="55"/>
        <end position="73"/>
    </location>
</feature>
<evidence type="ECO:0000313" key="6">
    <source>
        <dbReference type="Proteomes" id="UP000698963"/>
    </source>
</evidence>
<sequence length="390" mass="43113">MKAIVSNVSGNTRMYLFLFLLTLGSTLGLQGSSLLYTNYAVEVGGFSAADNGLVVALREVPGFLCFLVVPLMLLMREHRLCVFSVIICGAGTAVIGMFTSFWGIAGAVFVMSAGYHFFETINQSLMIQYYDLATTPVVMGRMRGLAAGGSLAVSLMVFFCAGLLSYETMFAATGVVVMALGAACLFFDPSSPRVVPQKKGMVFRRRYWLFYALTLLMGGRRQIFTVFSLFLLVEKFGFSVRAVAVLYMVNYAVNWFFNPLIGRIINRIGERRLLTIEYASAFFIFLCYAWTDSAYLAGAMYVLDSLTFNFAIAVRTFFQKIADPSDVAPSMGLAQTINHIAAVLIPPLGGWLWVSFGYQLPFYCGMALTVLSLLLIQCMDREIARAGQRR</sequence>
<evidence type="ECO:0000256" key="1">
    <source>
        <dbReference type="ARBA" id="ARBA00022692"/>
    </source>
</evidence>
<keyword evidence="3 4" id="KW-0472">Membrane</keyword>
<name>A0A921AXY5_9BACT</name>
<dbReference type="AlphaFoldDB" id="A0A921AXY5"/>
<reference evidence="5" key="2">
    <citation type="submission" date="2021-09" db="EMBL/GenBank/DDBJ databases">
        <authorList>
            <person name="Gilroy R."/>
        </authorList>
    </citation>
    <scope>NUCLEOTIDE SEQUENCE</scope>
    <source>
        <strain evidence="5">ChiGjej2B2-19336</strain>
    </source>
</reference>
<dbReference type="PANTHER" id="PTHR23518">
    <property type="entry name" value="C-METHYLTRANSFERASE"/>
    <property type="match status" value="1"/>
</dbReference>
<dbReference type="Gene3D" id="1.20.1250.20">
    <property type="entry name" value="MFS general substrate transporter like domains"/>
    <property type="match status" value="2"/>
</dbReference>
<comment type="caution">
    <text evidence="5">The sequence shown here is derived from an EMBL/GenBank/DDBJ whole genome shotgun (WGS) entry which is preliminary data.</text>
</comment>
<proteinExistence type="predicted"/>
<accession>A0A921AXY5</accession>
<dbReference type="PANTHER" id="PTHR23518:SF2">
    <property type="entry name" value="MAJOR FACILITATOR SUPERFAMILY TRANSPORTER"/>
    <property type="match status" value="1"/>
</dbReference>
<dbReference type="Proteomes" id="UP000698963">
    <property type="component" value="Unassembled WGS sequence"/>
</dbReference>
<keyword evidence="2 4" id="KW-1133">Transmembrane helix</keyword>
<organism evidence="5 6">
    <name type="scientific">Mailhella massiliensis</name>
    <dbReference type="NCBI Taxonomy" id="1903261"/>
    <lineage>
        <taxon>Bacteria</taxon>
        <taxon>Pseudomonadati</taxon>
        <taxon>Thermodesulfobacteriota</taxon>
        <taxon>Desulfovibrionia</taxon>
        <taxon>Desulfovibrionales</taxon>
        <taxon>Desulfovibrionaceae</taxon>
        <taxon>Mailhella</taxon>
    </lineage>
</organism>
<evidence type="ECO:0000256" key="3">
    <source>
        <dbReference type="ARBA" id="ARBA00023136"/>
    </source>
</evidence>